<keyword evidence="2" id="KW-1133">Transmembrane helix</keyword>
<evidence type="ECO:0000313" key="3">
    <source>
        <dbReference type="EMBL" id="MDK3072810.1"/>
    </source>
</evidence>
<proteinExistence type="predicted"/>
<gene>
    <name evidence="3" type="primary">ccmI</name>
    <name evidence="3" type="ORF">QO034_06790</name>
</gene>
<dbReference type="RefSeq" id="WP_284484752.1">
    <property type="nucleotide sequence ID" value="NZ_JASNJE010000006.1"/>
</dbReference>
<dbReference type="InterPro" id="IPR011990">
    <property type="entry name" value="TPR-like_helical_dom_sf"/>
</dbReference>
<dbReference type="EMBL" id="JASNJE010000006">
    <property type="protein sequence ID" value="MDK3072810.1"/>
    <property type="molecule type" value="Genomic_DNA"/>
</dbReference>
<accession>A0ABT7FCM3</accession>
<sequence length="411" mass="43613">MTFWIITSAMALAIAATFALVLLRSRAAAEPAAAYDMRVYRDQLKDVDRDLDRGVINESDAIRIRTEVSRRILSADAQAQSARTGSGAARAMTGIAAVALAALLVVGSLMLYRSLGAPGYGDLGLTHRIELAEQARAGRPGQAEAEAGLPPAPALDGLSEDYLALVQRLRETVADRPGDVQGQMLLARNEAATGNFAAAHAAQAEVLRLKGDAATAADFADYADMLILAAGGYVSPEAESVLRQVLARDPDNGPARYYWGLMMAQTGRPDIAFRVWNALLREGPPEARWIVPVRAQIEEMAMRAGVEFTLPEEAPVPAAPGPTAADVEAAGEMNAEDRQQMIRGMVQGLSDRLATEGGTPTEWARLIGALGVLGDTDQAQAVLRDARQVFDGDAEAMSVIDDAARQAGLPE</sequence>
<dbReference type="InterPro" id="IPR017560">
    <property type="entry name" value="Cyt_c_biogenesis_CcmI"/>
</dbReference>
<dbReference type="NCBIfam" id="TIGR03142">
    <property type="entry name" value="cytochro_ccmI"/>
    <property type="match status" value="1"/>
</dbReference>
<comment type="caution">
    <text evidence="3">The sequence shown here is derived from an EMBL/GenBank/DDBJ whole genome shotgun (WGS) entry which is preliminary data.</text>
</comment>
<dbReference type="Gene3D" id="1.25.40.10">
    <property type="entry name" value="Tetratricopeptide repeat domain"/>
    <property type="match status" value="1"/>
</dbReference>
<keyword evidence="1" id="KW-0201">Cytochrome c-type biogenesis</keyword>
<keyword evidence="2" id="KW-0812">Transmembrane</keyword>
<protein>
    <submittedName>
        <fullName evidence="3">C-type cytochrome biogenesis protein CcmI</fullName>
    </submittedName>
</protein>
<evidence type="ECO:0000313" key="4">
    <source>
        <dbReference type="Proteomes" id="UP001227126"/>
    </source>
</evidence>
<name>A0ABT7FCM3_9RHOB</name>
<evidence type="ECO:0000256" key="1">
    <source>
        <dbReference type="ARBA" id="ARBA00022748"/>
    </source>
</evidence>
<reference evidence="3 4" key="1">
    <citation type="submission" date="2023-05" db="EMBL/GenBank/DDBJ databases">
        <title>Sedimentitalea sp. nov. JM2-8.</title>
        <authorList>
            <person name="Huang J."/>
        </authorList>
    </citation>
    <scope>NUCLEOTIDE SEQUENCE [LARGE SCALE GENOMIC DNA]</scope>
    <source>
        <strain evidence="3 4">JM2-8</strain>
    </source>
</reference>
<dbReference type="Proteomes" id="UP001227126">
    <property type="component" value="Unassembled WGS sequence"/>
</dbReference>
<organism evidence="3 4">
    <name type="scientific">Sedimentitalea xiamensis</name>
    <dbReference type="NCBI Taxonomy" id="3050037"/>
    <lineage>
        <taxon>Bacteria</taxon>
        <taxon>Pseudomonadati</taxon>
        <taxon>Pseudomonadota</taxon>
        <taxon>Alphaproteobacteria</taxon>
        <taxon>Rhodobacterales</taxon>
        <taxon>Paracoccaceae</taxon>
        <taxon>Sedimentitalea</taxon>
    </lineage>
</organism>
<keyword evidence="2" id="KW-0472">Membrane</keyword>
<feature type="transmembrane region" description="Helical" evidence="2">
    <location>
        <begin position="91"/>
        <end position="112"/>
    </location>
</feature>
<evidence type="ECO:0000256" key="2">
    <source>
        <dbReference type="SAM" id="Phobius"/>
    </source>
</evidence>
<dbReference type="SUPFAM" id="SSF48452">
    <property type="entry name" value="TPR-like"/>
    <property type="match status" value="1"/>
</dbReference>
<keyword evidence="4" id="KW-1185">Reference proteome</keyword>